<feature type="compositionally biased region" description="Low complexity" evidence="3">
    <location>
        <begin position="571"/>
        <end position="584"/>
    </location>
</feature>
<feature type="compositionally biased region" description="Low complexity" evidence="3">
    <location>
        <begin position="636"/>
        <end position="660"/>
    </location>
</feature>
<dbReference type="InterPro" id="IPR012677">
    <property type="entry name" value="Nucleotide-bd_a/b_plait_sf"/>
</dbReference>
<dbReference type="Gene3D" id="3.30.70.330">
    <property type="match status" value="2"/>
</dbReference>
<feature type="domain" description="RRM" evidence="4">
    <location>
        <begin position="707"/>
        <end position="795"/>
    </location>
</feature>
<evidence type="ECO:0000256" key="2">
    <source>
        <dbReference type="PROSITE-ProRule" id="PRU00176"/>
    </source>
</evidence>
<feature type="compositionally biased region" description="Low complexity" evidence="3">
    <location>
        <begin position="682"/>
        <end position="700"/>
    </location>
</feature>
<dbReference type="PROSITE" id="PS50102">
    <property type="entry name" value="RRM"/>
    <property type="match status" value="1"/>
</dbReference>
<feature type="region of interest" description="Disordered" evidence="3">
    <location>
        <begin position="800"/>
        <end position="871"/>
    </location>
</feature>
<feature type="compositionally biased region" description="Basic and acidic residues" evidence="3">
    <location>
        <begin position="844"/>
        <end position="853"/>
    </location>
</feature>
<accession>A0A067QD96</accession>
<feature type="compositionally biased region" description="Polar residues" evidence="3">
    <location>
        <begin position="592"/>
        <end position="601"/>
    </location>
</feature>
<protein>
    <recommendedName>
        <fullName evidence="4">RRM domain-containing protein</fullName>
    </recommendedName>
</protein>
<dbReference type="OrthoDB" id="431169at2759"/>
<dbReference type="AlphaFoldDB" id="A0A067QD96"/>
<dbReference type="FunFam" id="3.30.70.330:FF:000428">
    <property type="entry name" value="Related to WHI3-involved in regulation of cell size"/>
    <property type="match status" value="1"/>
</dbReference>
<dbReference type="InterPro" id="IPR035979">
    <property type="entry name" value="RBD_domain_sf"/>
</dbReference>
<name>A0A067QD96_9AGAM</name>
<evidence type="ECO:0000313" key="5">
    <source>
        <dbReference type="EMBL" id="KDQ64155.1"/>
    </source>
</evidence>
<dbReference type="InParanoid" id="A0A067QD96"/>
<evidence type="ECO:0000256" key="1">
    <source>
        <dbReference type="ARBA" id="ARBA00022884"/>
    </source>
</evidence>
<feature type="region of interest" description="Disordered" evidence="3">
    <location>
        <begin position="1"/>
        <end position="23"/>
    </location>
</feature>
<organism evidence="5 6">
    <name type="scientific">Jaapia argillacea MUCL 33604</name>
    <dbReference type="NCBI Taxonomy" id="933084"/>
    <lineage>
        <taxon>Eukaryota</taxon>
        <taxon>Fungi</taxon>
        <taxon>Dikarya</taxon>
        <taxon>Basidiomycota</taxon>
        <taxon>Agaricomycotina</taxon>
        <taxon>Agaricomycetes</taxon>
        <taxon>Agaricomycetidae</taxon>
        <taxon>Jaapiales</taxon>
        <taxon>Jaapiaceae</taxon>
        <taxon>Jaapia</taxon>
    </lineage>
</organism>
<feature type="compositionally biased region" description="Polar residues" evidence="3">
    <location>
        <begin position="854"/>
        <end position="866"/>
    </location>
</feature>
<dbReference type="Proteomes" id="UP000027265">
    <property type="component" value="Unassembled WGS sequence"/>
</dbReference>
<evidence type="ECO:0000313" key="6">
    <source>
        <dbReference type="Proteomes" id="UP000027265"/>
    </source>
</evidence>
<evidence type="ECO:0000256" key="3">
    <source>
        <dbReference type="SAM" id="MobiDB-lite"/>
    </source>
</evidence>
<keyword evidence="6" id="KW-1185">Reference proteome</keyword>
<dbReference type="GO" id="GO:0003723">
    <property type="term" value="F:RNA binding"/>
    <property type="evidence" value="ECO:0007669"/>
    <property type="project" value="UniProtKB-UniRule"/>
</dbReference>
<dbReference type="PANTHER" id="PTHR10501">
    <property type="entry name" value="U1 SMALL NUCLEAR RIBONUCLEOPROTEIN A/U2 SMALL NUCLEAR RIBONUCLEOPROTEIN B"/>
    <property type="match status" value="1"/>
</dbReference>
<feature type="region of interest" description="Disordered" evidence="3">
    <location>
        <begin position="462"/>
        <end position="496"/>
    </location>
</feature>
<dbReference type="HOGENOM" id="CLU_006261_0_0_1"/>
<dbReference type="SUPFAM" id="SSF54928">
    <property type="entry name" value="RNA-binding domain, RBD"/>
    <property type="match status" value="1"/>
</dbReference>
<feature type="region of interest" description="Disordered" evidence="3">
    <location>
        <begin position="568"/>
        <end position="727"/>
    </location>
</feature>
<dbReference type="Pfam" id="PF00076">
    <property type="entry name" value="RRM_1"/>
    <property type="match status" value="1"/>
</dbReference>
<keyword evidence="1 2" id="KW-0694">RNA-binding</keyword>
<feature type="region of interest" description="Disordered" evidence="3">
    <location>
        <begin position="80"/>
        <end position="163"/>
    </location>
</feature>
<feature type="compositionally biased region" description="Low complexity" evidence="3">
    <location>
        <begin position="144"/>
        <end position="156"/>
    </location>
</feature>
<dbReference type="InterPro" id="IPR000504">
    <property type="entry name" value="RRM_dom"/>
</dbReference>
<evidence type="ECO:0000259" key="4">
    <source>
        <dbReference type="PROSITE" id="PS50102"/>
    </source>
</evidence>
<dbReference type="EMBL" id="KL197709">
    <property type="protein sequence ID" value="KDQ64155.1"/>
    <property type="molecule type" value="Genomic_DNA"/>
</dbReference>
<proteinExistence type="predicted"/>
<reference evidence="6" key="1">
    <citation type="journal article" date="2014" name="Proc. Natl. Acad. Sci. U.S.A.">
        <title>Extensive sampling of basidiomycete genomes demonstrates inadequacy of the white-rot/brown-rot paradigm for wood decay fungi.</title>
        <authorList>
            <person name="Riley R."/>
            <person name="Salamov A.A."/>
            <person name="Brown D.W."/>
            <person name="Nagy L.G."/>
            <person name="Floudas D."/>
            <person name="Held B.W."/>
            <person name="Levasseur A."/>
            <person name="Lombard V."/>
            <person name="Morin E."/>
            <person name="Otillar R."/>
            <person name="Lindquist E.A."/>
            <person name="Sun H."/>
            <person name="LaButti K.M."/>
            <person name="Schmutz J."/>
            <person name="Jabbour D."/>
            <person name="Luo H."/>
            <person name="Baker S.E."/>
            <person name="Pisabarro A.G."/>
            <person name="Walton J.D."/>
            <person name="Blanchette R.A."/>
            <person name="Henrissat B."/>
            <person name="Martin F."/>
            <person name="Cullen D."/>
            <person name="Hibbett D.S."/>
            <person name="Grigoriev I.V."/>
        </authorList>
    </citation>
    <scope>NUCLEOTIDE SEQUENCE [LARGE SCALE GENOMIC DNA]</scope>
    <source>
        <strain evidence="6">MUCL 33604</strain>
    </source>
</reference>
<dbReference type="STRING" id="933084.A0A067QD96"/>
<dbReference type="SMART" id="SM00360">
    <property type="entry name" value="RRM"/>
    <property type="match status" value="2"/>
</dbReference>
<feature type="compositionally biased region" description="Polar residues" evidence="3">
    <location>
        <begin position="802"/>
        <end position="824"/>
    </location>
</feature>
<sequence length="952" mass="100473">MPPDFTPTPLDHDEHKHGKLNGFHTNPFSTTTAFTSAFSSARARNATAPAGASGPFRDTQLHTTYPHAADIFAQSQQPLQHHMPAQPPHQHFEPPHSHHSRAFDLRSAGMPNGRRESAYNTADPFGNGSLLSPHHGGKSGLMGPSQHLHQQSQHPHTVFPSGQLMPFSNNSMQMQSQTPFGPHLPANGPSAGGGAAALSVSGPSLSQINEGAQTTGPEEISTIFVVGFPDDMSEREFQNMFTFSLGFEAATLKIPNKESTAYGSGSNMSRAGGLSFQGSYGGTNDPYNLVTMNQGGVLVDGGRDGTTTSWPAAIPDDGHFVSNAPSQPPRKQIIGFAKFRTRKEALDARDLLSGRRVDIEKGAVLKAEMAKKNLHTKRGVGPLGVPLSAIGGGIVPSDTLAGFAAGLSVGGISTSVTAGEPLSARERELGAVGAMGLGGLRRESRAADIRDDDEKERERRMINAMGISNLGTRGPRERAEDDERERERRRKENEARLRSSNAIAFDAFHSVPATRLSSGTETVTGVMTNGFAGLQSQPAIPNLSGHDAFGANGGTSPWSNTAIRKQSVAISTARPPSAAHSSPPQDSGFMSGPNSASSRMSDNGPFSPPLNSLSQSIPIRARPVSPSIDSQDYHYSSGQSQGAGSSLPTSSASSVTGSNGRMDDLPNSIGELALSTSQGSTSPQLPSPASGASSGRSNPGDQNPPINTLYVGNLPTSPTAPTGYPPTYLEDNLRELFSKRPGYRKLCFRQKSNGPMCFVEFEDVHHAAKALGELYGNTLNGLVKGGGIRLSYSKNPLGVRTPTGTNGQQSQPNGLPTNAFSSPGSVFAEPFQPRQPAPSYLEMDVSRTVRRETSGVTSPTTSSYHYTMSPPPPRFFSPSPSSGFNVPPTTTAFPRTNAPGFGPTSTSGFSPFGMSPSPHHQIPDQSSIAESNEHLTRGISPAANPIEATRVV</sequence>
<feature type="compositionally biased region" description="Basic and acidic residues" evidence="3">
    <location>
        <begin position="90"/>
        <end position="104"/>
    </location>
</feature>
<gene>
    <name evidence="5" type="ORF">JAAARDRAFT_43328</name>
</gene>